<evidence type="ECO:0000256" key="5">
    <source>
        <dbReference type="ARBA" id="ARBA00022801"/>
    </source>
</evidence>
<evidence type="ECO:0000256" key="10">
    <source>
        <dbReference type="PIRSR" id="PIRSR634016-4"/>
    </source>
</evidence>
<evidence type="ECO:0000313" key="16">
    <source>
        <dbReference type="Proteomes" id="UP000241769"/>
    </source>
</evidence>
<dbReference type="Pfam" id="PF01433">
    <property type="entry name" value="Peptidase_M1"/>
    <property type="match status" value="1"/>
</dbReference>
<reference evidence="15 16" key="1">
    <citation type="journal article" date="2018" name="Genome Biol. Evol.">
        <title>Multiple Roots of Fruiting Body Formation in Amoebozoa.</title>
        <authorList>
            <person name="Hillmann F."/>
            <person name="Forbes G."/>
            <person name="Novohradska S."/>
            <person name="Ferling I."/>
            <person name="Riege K."/>
            <person name="Groth M."/>
            <person name="Westermann M."/>
            <person name="Marz M."/>
            <person name="Spaller T."/>
            <person name="Winckler T."/>
            <person name="Schaap P."/>
            <person name="Glockner G."/>
        </authorList>
    </citation>
    <scope>NUCLEOTIDE SEQUENCE [LARGE SCALE GENOMIC DNA]</scope>
    <source>
        <strain evidence="15 16">Jena</strain>
    </source>
</reference>
<dbReference type="CDD" id="cd09601">
    <property type="entry name" value="M1_APN-Q_like"/>
    <property type="match status" value="1"/>
</dbReference>
<dbReference type="InterPro" id="IPR042097">
    <property type="entry name" value="Aminopeptidase_N-like_N_sf"/>
</dbReference>
<accession>A0A2P6N3L2</accession>
<feature type="binding site" evidence="9">
    <location>
        <position position="305"/>
    </location>
    <ligand>
        <name>Zn(2+)</name>
        <dbReference type="ChEBI" id="CHEBI:29105"/>
        <note>catalytic</note>
    </ligand>
</feature>
<keyword evidence="16" id="KW-1185">Reference proteome</keyword>
<dbReference type="GO" id="GO:0008270">
    <property type="term" value="F:zinc ion binding"/>
    <property type="evidence" value="ECO:0007669"/>
    <property type="project" value="UniProtKB-UniRule"/>
</dbReference>
<evidence type="ECO:0000259" key="13">
    <source>
        <dbReference type="Pfam" id="PF11838"/>
    </source>
</evidence>
<evidence type="ECO:0000256" key="3">
    <source>
        <dbReference type="ARBA" id="ARBA00022670"/>
    </source>
</evidence>
<comment type="cofactor">
    <cofactor evidence="9 11">
        <name>Zn(2+)</name>
        <dbReference type="ChEBI" id="CHEBI:29105"/>
    </cofactor>
    <text evidence="9 11">Binds 1 zinc ion per subunit.</text>
</comment>
<dbReference type="InterPro" id="IPR024571">
    <property type="entry name" value="ERAP1-like_C_dom"/>
</dbReference>
<keyword evidence="7 11" id="KW-0482">Metalloprotease</keyword>
<dbReference type="FunFam" id="1.25.50.20:FF:000002">
    <property type="entry name" value="Aminopeptidase"/>
    <property type="match status" value="1"/>
</dbReference>
<evidence type="ECO:0000256" key="1">
    <source>
        <dbReference type="ARBA" id="ARBA00010136"/>
    </source>
</evidence>
<dbReference type="EMBL" id="MDYQ01000218">
    <property type="protein sequence ID" value="PRP78523.1"/>
    <property type="molecule type" value="Genomic_DNA"/>
</dbReference>
<keyword evidence="6 9" id="KW-0862">Zinc</keyword>
<dbReference type="GO" id="GO:0005737">
    <property type="term" value="C:cytoplasm"/>
    <property type="evidence" value="ECO:0007669"/>
    <property type="project" value="TreeGrafter"/>
</dbReference>
<comment type="similarity">
    <text evidence="1 11">Belongs to the peptidase M1 family.</text>
</comment>
<feature type="domain" description="Aminopeptidase N-like N-terminal" evidence="14">
    <location>
        <begin position="15"/>
        <end position="198"/>
    </location>
</feature>
<dbReference type="GO" id="GO:0042277">
    <property type="term" value="F:peptide binding"/>
    <property type="evidence" value="ECO:0007669"/>
    <property type="project" value="TreeGrafter"/>
</dbReference>
<dbReference type="Gene3D" id="2.60.40.1730">
    <property type="entry name" value="tricorn interacting facor f3 domain"/>
    <property type="match status" value="1"/>
</dbReference>
<evidence type="ECO:0000259" key="14">
    <source>
        <dbReference type="Pfam" id="PF17900"/>
    </source>
</evidence>
<dbReference type="PANTHER" id="PTHR11533">
    <property type="entry name" value="PROTEASE M1 ZINC METALLOPROTEASE"/>
    <property type="match status" value="1"/>
</dbReference>
<dbReference type="GO" id="GO:0070006">
    <property type="term" value="F:metalloaminopeptidase activity"/>
    <property type="evidence" value="ECO:0007669"/>
    <property type="project" value="TreeGrafter"/>
</dbReference>
<gene>
    <name evidence="15" type="ORF">PROFUN_13580</name>
</gene>
<evidence type="ECO:0000256" key="7">
    <source>
        <dbReference type="ARBA" id="ARBA00023049"/>
    </source>
</evidence>
<keyword evidence="3 11" id="KW-0645">Protease</keyword>
<keyword evidence="4 9" id="KW-0479">Metal-binding</keyword>
<dbReference type="Gene3D" id="1.10.390.10">
    <property type="entry name" value="Neutral Protease Domain 2"/>
    <property type="match status" value="1"/>
</dbReference>
<evidence type="ECO:0000256" key="2">
    <source>
        <dbReference type="ARBA" id="ARBA00022438"/>
    </source>
</evidence>
<dbReference type="FunCoup" id="A0A2P6N3L2">
    <property type="interactions" value="734"/>
</dbReference>
<dbReference type="InParanoid" id="A0A2P6N3L2"/>
<keyword evidence="2 11" id="KW-0031">Aminopeptidase</keyword>
<evidence type="ECO:0000259" key="12">
    <source>
        <dbReference type="Pfam" id="PF01433"/>
    </source>
</evidence>
<dbReference type="GO" id="GO:0005615">
    <property type="term" value="C:extracellular space"/>
    <property type="evidence" value="ECO:0007669"/>
    <property type="project" value="TreeGrafter"/>
</dbReference>
<dbReference type="SUPFAM" id="SSF55486">
    <property type="entry name" value="Metalloproteases ('zincins'), catalytic domain"/>
    <property type="match status" value="1"/>
</dbReference>
<dbReference type="PANTHER" id="PTHR11533:SF174">
    <property type="entry name" value="PUROMYCIN-SENSITIVE AMINOPEPTIDASE-RELATED"/>
    <property type="match status" value="1"/>
</dbReference>
<feature type="binding site" evidence="9">
    <location>
        <position position="309"/>
    </location>
    <ligand>
        <name>Zn(2+)</name>
        <dbReference type="ChEBI" id="CHEBI:29105"/>
        <note>catalytic</note>
    </ligand>
</feature>
<evidence type="ECO:0000313" key="15">
    <source>
        <dbReference type="EMBL" id="PRP78523.1"/>
    </source>
</evidence>
<dbReference type="InterPro" id="IPR027268">
    <property type="entry name" value="Peptidase_M4/M1_CTD_sf"/>
</dbReference>
<comment type="caution">
    <text evidence="15">The sequence shown here is derived from an EMBL/GenBank/DDBJ whole genome shotgun (WGS) entry which is preliminary data.</text>
</comment>
<dbReference type="InterPro" id="IPR001930">
    <property type="entry name" value="Peptidase_M1"/>
</dbReference>
<dbReference type="SUPFAM" id="SSF63737">
    <property type="entry name" value="Leukotriene A4 hydrolase N-terminal domain"/>
    <property type="match status" value="1"/>
</dbReference>
<feature type="binding site" evidence="9">
    <location>
        <position position="328"/>
    </location>
    <ligand>
        <name>Zn(2+)</name>
        <dbReference type="ChEBI" id="CHEBI:29105"/>
        <note>catalytic</note>
    </ligand>
</feature>
<dbReference type="InterPro" id="IPR045357">
    <property type="entry name" value="Aminopeptidase_N-like_N"/>
</dbReference>
<evidence type="ECO:0000256" key="8">
    <source>
        <dbReference type="PIRSR" id="PIRSR634016-1"/>
    </source>
</evidence>
<dbReference type="PRINTS" id="PR00756">
    <property type="entry name" value="ALADIPTASE"/>
</dbReference>
<dbReference type="GO" id="GO:0043171">
    <property type="term" value="P:peptide catabolic process"/>
    <property type="evidence" value="ECO:0007669"/>
    <property type="project" value="TreeGrafter"/>
</dbReference>
<feature type="domain" description="ERAP1-like C-terminal" evidence="13">
    <location>
        <begin position="518"/>
        <end position="833"/>
    </location>
</feature>
<keyword evidence="5 11" id="KW-0378">Hydrolase</keyword>
<feature type="site" description="Transition state stabilizer" evidence="10">
    <location>
        <position position="391"/>
    </location>
</feature>
<dbReference type="Pfam" id="PF11838">
    <property type="entry name" value="ERAP1_C"/>
    <property type="match status" value="1"/>
</dbReference>
<protein>
    <recommendedName>
        <fullName evidence="11">Aminopeptidase</fullName>
        <ecNumber evidence="11">3.4.11.-</ecNumber>
    </recommendedName>
</protein>
<evidence type="ECO:0000256" key="6">
    <source>
        <dbReference type="ARBA" id="ARBA00022833"/>
    </source>
</evidence>
<name>A0A2P6N3L2_9EUKA</name>
<dbReference type="Proteomes" id="UP000241769">
    <property type="component" value="Unassembled WGS sequence"/>
</dbReference>
<dbReference type="EC" id="3.4.11.-" evidence="11"/>
<feature type="active site" description="Proton acceptor" evidence="8">
    <location>
        <position position="306"/>
    </location>
</feature>
<evidence type="ECO:0000256" key="11">
    <source>
        <dbReference type="RuleBase" id="RU364040"/>
    </source>
</evidence>
<sequence>MSEKQERVLLPESVKPSQYHIHLTPDLKNFTFHGSMLIDVQVKEATDTIQLHSQEIKINSVAITAISSSEKFKATEVSYDEGEERAIIKFASAIQPGHAQIDIDYDGILNDKMKGFYRAKYTLNGEQRHMATTQFEPTGARKAFPCWDEPAVKAIFNITLTFPEHLTGLSNMDPVQESVQNGLKTVKYAPSPIMSTYLVAFVIGEFDHVEGHTKDNVRVRIYTPVGKKETGLFSLDVAIKTLEFFNEYYGIPYPLTKMDKVAVPDFSAGAMENWGLVTYRETALLIDPKLSGLTSKTRVAYVVAHELAHQWFGNLVTMEWWKELWLNEGFATFVGTQAIDHIFPEWKVWTQFISDYINTAQSLDGLESSHPIEVEVYNSAQIEEIFDAISYNKGASIGEAAFRKGLNIYLERFKYSNAVTTDLWNALSEASGYDVANFMNGYTKKTGYPLVTVESTSDPSVFKVSQQRFLASGKIIHDDLWWVSIRVRSSNNPNEILSYDFKEKEGHITFKNVEGSRWIKVNADSSGFFRVRYSSDLAAKLTGPIQNMELGPVDRIGIQGDAFALSVAGLAPLSEALNLARAYVNETEYTVWADLAGNLAKVGIVWSLEPNSQQYRRFVVNVFSSIGNKLGWDAKPEDTDLQKLLRVTALAQLGNNGDSATIEEAKRRFKELVAGRLEMPADIRALVYKLTVAHGGHEEFDQVVDIYRKTDLHEEKVRALRALGASDRHDLIARALDFIMSSEVRSQDFFVGLHPLTQTAPGRVAAWKFLQDRWVEIEKTLGDSAGLLDRTIGYATSTFASDERADEIENFFKTKSVPQAERTIRQSLEAVRANSRWLKNNREGVAKWLNDNFPNSQ</sequence>
<dbReference type="Gene3D" id="2.60.40.1910">
    <property type="match status" value="1"/>
</dbReference>
<dbReference type="FunFam" id="2.60.40.1730:FF:000002">
    <property type="entry name" value="Aminopeptidase"/>
    <property type="match status" value="1"/>
</dbReference>
<dbReference type="Gene3D" id="1.25.50.20">
    <property type="match status" value="1"/>
</dbReference>
<feature type="domain" description="Peptidase M1 membrane alanine aminopeptidase" evidence="12">
    <location>
        <begin position="233"/>
        <end position="442"/>
    </location>
</feature>
<dbReference type="OrthoDB" id="15827at2759"/>
<evidence type="ECO:0000256" key="4">
    <source>
        <dbReference type="ARBA" id="ARBA00022723"/>
    </source>
</evidence>
<dbReference type="Pfam" id="PF17900">
    <property type="entry name" value="Peptidase_M1_N"/>
    <property type="match status" value="1"/>
</dbReference>
<dbReference type="AlphaFoldDB" id="A0A2P6N3L2"/>
<dbReference type="GO" id="GO:0006508">
    <property type="term" value="P:proteolysis"/>
    <property type="evidence" value="ECO:0007669"/>
    <property type="project" value="UniProtKB-KW"/>
</dbReference>
<dbReference type="GO" id="GO:0016020">
    <property type="term" value="C:membrane"/>
    <property type="evidence" value="ECO:0007669"/>
    <property type="project" value="TreeGrafter"/>
</dbReference>
<dbReference type="InterPro" id="IPR034016">
    <property type="entry name" value="M1_APN-typ"/>
</dbReference>
<dbReference type="InterPro" id="IPR050344">
    <property type="entry name" value="Peptidase_M1_aminopeptidases"/>
</dbReference>
<proteinExistence type="inferred from homology"/>
<dbReference type="FunFam" id="1.10.390.10:FF:000001">
    <property type="entry name" value="Aminopeptidase"/>
    <property type="match status" value="1"/>
</dbReference>
<dbReference type="InterPro" id="IPR014782">
    <property type="entry name" value="Peptidase_M1_dom"/>
</dbReference>
<evidence type="ECO:0000256" key="9">
    <source>
        <dbReference type="PIRSR" id="PIRSR634016-3"/>
    </source>
</evidence>
<dbReference type="STRING" id="1890364.A0A2P6N3L2"/>
<organism evidence="15 16">
    <name type="scientific">Planoprotostelium fungivorum</name>
    <dbReference type="NCBI Taxonomy" id="1890364"/>
    <lineage>
        <taxon>Eukaryota</taxon>
        <taxon>Amoebozoa</taxon>
        <taxon>Evosea</taxon>
        <taxon>Variosea</taxon>
        <taxon>Cavosteliida</taxon>
        <taxon>Cavosteliaceae</taxon>
        <taxon>Planoprotostelium</taxon>
    </lineage>
</organism>